<proteinExistence type="predicted"/>
<sequence>MGITGNSQGHKRPIQQFNTPGLPYVMIGTDTIREVVNLHLFCDRAMYYGVDAWRSGTAHWPDQPLFQQIERRLIQAGNGAEAPLRLEVHYPY</sequence>
<reference evidence="1 2" key="1">
    <citation type="journal article" date="2020" name="Front. Microbiol.">
        <title>Genetic Organization of the aprX-lipA2 Operon Affects the Proteolytic Potential of Pseudomonas Species in Milk.</title>
        <authorList>
            <person name="Maier C."/>
            <person name="Huptas C."/>
            <person name="von Neubeck M."/>
            <person name="Scherer S."/>
            <person name="Wenning M."/>
            <person name="Lucking G."/>
        </authorList>
    </citation>
    <scope>NUCLEOTIDE SEQUENCE [LARGE SCALE GENOMIC DNA]</scope>
    <source>
        <strain evidence="1 2">WS 4671</strain>
    </source>
</reference>
<dbReference type="AlphaFoldDB" id="A0A7Y0ZZ55"/>
<dbReference type="EMBL" id="JAAQWE010000046">
    <property type="protein sequence ID" value="NMY00738.1"/>
    <property type="molecule type" value="Genomic_DNA"/>
</dbReference>
<evidence type="ECO:0000313" key="2">
    <source>
        <dbReference type="Proteomes" id="UP000552560"/>
    </source>
</evidence>
<dbReference type="RefSeq" id="WP_134939717.1">
    <property type="nucleotide sequence ID" value="NZ_CP149793.1"/>
</dbReference>
<protein>
    <submittedName>
        <fullName evidence="1">Uncharacterized protein</fullName>
    </submittedName>
</protein>
<dbReference type="OrthoDB" id="9814088at2"/>
<organism evidence="1 2">
    <name type="scientific">Pseudomonas veronii</name>
    <dbReference type="NCBI Taxonomy" id="76761"/>
    <lineage>
        <taxon>Bacteria</taxon>
        <taxon>Pseudomonadati</taxon>
        <taxon>Pseudomonadota</taxon>
        <taxon>Gammaproteobacteria</taxon>
        <taxon>Pseudomonadales</taxon>
        <taxon>Pseudomonadaceae</taxon>
        <taxon>Pseudomonas</taxon>
    </lineage>
</organism>
<gene>
    <name evidence="1" type="ORF">HBO43_29610</name>
</gene>
<comment type="caution">
    <text evidence="1">The sequence shown here is derived from an EMBL/GenBank/DDBJ whole genome shotgun (WGS) entry which is preliminary data.</text>
</comment>
<evidence type="ECO:0000313" key="1">
    <source>
        <dbReference type="EMBL" id="NMY00738.1"/>
    </source>
</evidence>
<dbReference type="Proteomes" id="UP000552560">
    <property type="component" value="Unassembled WGS sequence"/>
</dbReference>
<accession>A0A7Y0ZZ55</accession>
<name>A0A7Y0ZZ55_PSEVE</name>